<organism evidence="2">
    <name type="scientific">Singulisphaera sp. Ch08</name>
    <dbReference type="NCBI Taxonomy" id="3120278"/>
    <lineage>
        <taxon>Bacteria</taxon>
        <taxon>Pseudomonadati</taxon>
        <taxon>Planctomycetota</taxon>
        <taxon>Planctomycetia</taxon>
        <taxon>Isosphaerales</taxon>
        <taxon>Isosphaeraceae</taxon>
        <taxon>Singulisphaera</taxon>
    </lineage>
</organism>
<reference evidence="2" key="1">
    <citation type="submission" date="2024-05" db="EMBL/GenBank/DDBJ databases">
        <title>Planctomycetes of the genus Singulisphaera possess chitinolytic capabilities.</title>
        <authorList>
            <person name="Ivanova A."/>
        </authorList>
    </citation>
    <scope>NUCLEOTIDE SEQUENCE</scope>
    <source>
        <strain evidence="2">Ch08T</strain>
    </source>
</reference>
<accession>A0AAU7CF13</accession>
<feature type="transmembrane region" description="Helical" evidence="1">
    <location>
        <begin position="205"/>
        <end position="224"/>
    </location>
</feature>
<feature type="transmembrane region" description="Helical" evidence="1">
    <location>
        <begin position="54"/>
        <end position="87"/>
    </location>
</feature>
<dbReference type="InterPro" id="IPR000462">
    <property type="entry name" value="CDP-OH_P_trans"/>
</dbReference>
<sequence length="295" mass="32081">MSRQPTLIQLRERVHKQRHQEIGNWLARRIARPSAVYGTWLAVRLGLSANQVTIAALVAALAAAGGIASGTRVGFVSGTILAFLSFWLDRVDGQIARWRGTASLDGVYFDYLMHHTANLALGFALGHGLACRTGEPTWSVAGFAIALGWAILSLHNDCRYKAFFQQLKRVEGSYRVDGGRGGRPSPPTPWPRVGRAALTWPAYKLCEPHVVLIGLLVLSVVALVSSRLWIFGWSWSVGLMAGLAPLLACGRVAKAIRAGSTEAEFRVWFQPWSTSPGADELHDAEPCTGDSRRVG</sequence>
<protein>
    <submittedName>
        <fullName evidence="2">CDP-alcohol phosphatidyltransferase family protein</fullName>
    </submittedName>
</protein>
<dbReference type="GO" id="GO:0008654">
    <property type="term" value="P:phospholipid biosynthetic process"/>
    <property type="evidence" value="ECO:0007669"/>
    <property type="project" value="InterPro"/>
</dbReference>
<gene>
    <name evidence="2" type="ORF">V5E97_35975</name>
</gene>
<name>A0AAU7CF13_9BACT</name>
<feature type="transmembrane region" description="Helical" evidence="1">
    <location>
        <begin position="230"/>
        <end position="249"/>
    </location>
</feature>
<keyword evidence="1" id="KW-0812">Transmembrane</keyword>
<evidence type="ECO:0000313" key="2">
    <source>
        <dbReference type="EMBL" id="XBH03665.1"/>
    </source>
</evidence>
<feature type="transmembrane region" description="Helical" evidence="1">
    <location>
        <begin position="136"/>
        <end position="154"/>
    </location>
</feature>
<evidence type="ECO:0000256" key="1">
    <source>
        <dbReference type="SAM" id="Phobius"/>
    </source>
</evidence>
<proteinExistence type="predicted"/>
<dbReference type="GO" id="GO:0016780">
    <property type="term" value="F:phosphotransferase activity, for other substituted phosphate groups"/>
    <property type="evidence" value="ECO:0007669"/>
    <property type="project" value="InterPro"/>
</dbReference>
<dbReference type="Pfam" id="PF01066">
    <property type="entry name" value="CDP-OH_P_transf"/>
    <property type="match status" value="1"/>
</dbReference>
<dbReference type="Gene3D" id="1.20.120.1760">
    <property type="match status" value="1"/>
</dbReference>
<dbReference type="AlphaFoldDB" id="A0AAU7CF13"/>
<keyword evidence="1" id="KW-1133">Transmembrane helix</keyword>
<dbReference type="EMBL" id="CP155447">
    <property type="protein sequence ID" value="XBH03665.1"/>
    <property type="molecule type" value="Genomic_DNA"/>
</dbReference>
<dbReference type="GO" id="GO:0016020">
    <property type="term" value="C:membrane"/>
    <property type="evidence" value="ECO:0007669"/>
    <property type="project" value="InterPro"/>
</dbReference>
<dbReference type="InterPro" id="IPR043130">
    <property type="entry name" value="CDP-OH_PTrfase_TM_dom"/>
</dbReference>
<keyword evidence="1" id="KW-0472">Membrane</keyword>
<dbReference type="RefSeq" id="WP_406696404.1">
    <property type="nucleotide sequence ID" value="NZ_CP155447.1"/>
</dbReference>